<dbReference type="AlphaFoldDB" id="A0A0A9EMY8"/>
<sequence length="41" mass="4774">MVWGLDSFLFQEHIFKLISYCQKEEGRPSMSVSTGLLILIR</sequence>
<name>A0A0A9EMY8_ARUDO</name>
<evidence type="ECO:0000313" key="1">
    <source>
        <dbReference type="EMBL" id="JAD97412.1"/>
    </source>
</evidence>
<reference evidence="1" key="1">
    <citation type="submission" date="2014-09" db="EMBL/GenBank/DDBJ databases">
        <authorList>
            <person name="Magalhaes I.L.F."/>
            <person name="Oliveira U."/>
            <person name="Santos F.R."/>
            <person name="Vidigal T.H.D.A."/>
            <person name="Brescovit A.D."/>
            <person name="Santos A.J."/>
        </authorList>
    </citation>
    <scope>NUCLEOTIDE SEQUENCE</scope>
    <source>
        <tissue evidence="1">Shoot tissue taken approximately 20 cm above the soil surface</tissue>
    </source>
</reference>
<dbReference type="EMBL" id="GBRH01200483">
    <property type="protein sequence ID" value="JAD97412.1"/>
    <property type="molecule type" value="Transcribed_RNA"/>
</dbReference>
<proteinExistence type="predicted"/>
<reference evidence="1" key="2">
    <citation type="journal article" date="2015" name="Data Brief">
        <title>Shoot transcriptome of the giant reed, Arundo donax.</title>
        <authorList>
            <person name="Barrero R.A."/>
            <person name="Guerrero F.D."/>
            <person name="Moolhuijzen P."/>
            <person name="Goolsby J.A."/>
            <person name="Tidwell J."/>
            <person name="Bellgard S.E."/>
            <person name="Bellgard M.I."/>
        </authorList>
    </citation>
    <scope>NUCLEOTIDE SEQUENCE</scope>
    <source>
        <tissue evidence="1">Shoot tissue taken approximately 20 cm above the soil surface</tissue>
    </source>
</reference>
<accession>A0A0A9EMY8</accession>
<organism evidence="1">
    <name type="scientific">Arundo donax</name>
    <name type="common">Giant reed</name>
    <name type="synonym">Donax arundinaceus</name>
    <dbReference type="NCBI Taxonomy" id="35708"/>
    <lineage>
        <taxon>Eukaryota</taxon>
        <taxon>Viridiplantae</taxon>
        <taxon>Streptophyta</taxon>
        <taxon>Embryophyta</taxon>
        <taxon>Tracheophyta</taxon>
        <taxon>Spermatophyta</taxon>
        <taxon>Magnoliopsida</taxon>
        <taxon>Liliopsida</taxon>
        <taxon>Poales</taxon>
        <taxon>Poaceae</taxon>
        <taxon>PACMAD clade</taxon>
        <taxon>Arundinoideae</taxon>
        <taxon>Arundineae</taxon>
        <taxon>Arundo</taxon>
    </lineage>
</organism>
<protein>
    <submittedName>
        <fullName evidence="1">Uncharacterized protein</fullName>
    </submittedName>
</protein>